<protein>
    <submittedName>
        <fullName evidence="4">2-desacetyl-2-hydroxyethyl bacteriochlorophyllide A dehydrogenase</fullName>
    </submittedName>
</protein>
<dbReference type="InterPro" id="IPR011032">
    <property type="entry name" value="GroES-like_sf"/>
</dbReference>
<dbReference type="InterPro" id="IPR013149">
    <property type="entry name" value="ADH-like_C"/>
</dbReference>
<dbReference type="EMBL" id="RKQK01000006">
    <property type="protein sequence ID" value="RPE62955.1"/>
    <property type="molecule type" value="Genomic_DNA"/>
</dbReference>
<dbReference type="SUPFAM" id="SSF50129">
    <property type="entry name" value="GroES-like"/>
    <property type="match status" value="1"/>
</dbReference>
<dbReference type="InterPro" id="IPR036291">
    <property type="entry name" value="NAD(P)-bd_dom_sf"/>
</dbReference>
<keyword evidence="5" id="KW-1185">Reference proteome</keyword>
<dbReference type="PANTHER" id="PTHR43401">
    <property type="entry name" value="L-THREONINE 3-DEHYDROGENASE"/>
    <property type="match status" value="1"/>
</dbReference>
<dbReference type="Pfam" id="PF08240">
    <property type="entry name" value="ADH_N"/>
    <property type="match status" value="1"/>
</dbReference>
<dbReference type="PANTHER" id="PTHR43401:SF3">
    <property type="entry name" value="L-GALACTONATE-5-DEHYDROGENASE"/>
    <property type="match status" value="1"/>
</dbReference>
<dbReference type="CDD" id="cd08261">
    <property type="entry name" value="Zn_ADH7"/>
    <property type="match status" value="1"/>
</dbReference>
<comment type="caution">
    <text evidence="4">The sequence shown here is derived from an EMBL/GenBank/DDBJ whole genome shotgun (WGS) entry which is preliminary data.</text>
</comment>
<dbReference type="Pfam" id="PF00107">
    <property type="entry name" value="ADH_zinc_N"/>
    <property type="match status" value="1"/>
</dbReference>
<reference evidence="4 5" key="1">
    <citation type="submission" date="2018-11" db="EMBL/GenBank/DDBJ databases">
        <title>Genomic Encyclopedia of Type Strains, Phase IV (KMG-IV): sequencing the most valuable type-strain genomes for metagenomic binning, comparative biology and taxonomic classification.</title>
        <authorList>
            <person name="Goeker M."/>
        </authorList>
    </citation>
    <scope>NUCLEOTIDE SEQUENCE [LARGE SCALE GENOMIC DNA]</scope>
    <source>
        <strain evidence="4 5">DSM 104731</strain>
    </source>
</reference>
<dbReference type="GO" id="GO:0016491">
    <property type="term" value="F:oxidoreductase activity"/>
    <property type="evidence" value="ECO:0007669"/>
    <property type="project" value="UniProtKB-KW"/>
</dbReference>
<keyword evidence="1" id="KW-0560">Oxidoreductase</keyword>
<dbReference type="Proteomes" id="UP000269689">
    <property type="component" value="Unassembled WGS sequence"/>
</dbReference>
<evidence type="ECO:0000313" key="4">
    <source>
        <dbReference type="EMBL" id="RPE62955.1"/>
    </source>
</evidence>
<feature type="domain" description="Alcohol dehydrogenase-like C-terminal" evidence="2">
    <location>
        <begin position="169"/>
        <end position="290"/>
    </location>
</feature>
<accession>A0A3N4U3R4</accession>
<feature type="domain" description="Alcohol dehydrogenase-like N-terminal" evidence="3">
    <location>
        <begin position="24"/>
        <end position="129"/>
    </location>
</feature>
<dbReference type="RefSeq" id="WP_123794299.1">
    <property type="nucleotide sequence ID" value="NZ_RKQK01000006.1"/>
</dbReference>
<dbReference type="InterPro" id="IPR050129">
    <property type="entry name" value="Zn_alcohol_dh"/>
</dbReference>
<dbReference type="InterPro" id="IPR013154">
    <property type="entry name" value="ADH-like_N"/>
</dbReference>
<evidence type="ECO:0000259" key="2">
    <source>
        <dbReference type="Pfam" id="PF00107"/>
    </source>
</evidence>
<dbReference type="Gene3D" id="3.40.50.720">
    <property type="entry name" value="NAD(P)-binding Rossmann-like Domain"/>
    <property type="match status" value="1"/>
</dbReference>
<dbReference type="SUPFAM" id="SSF51735">
    <property type="entry name" value="NAD(P)-binding Rossmann-fold domains"/>
    <property type="match status" value="1"/>
</dbReference>
<dbReference type="OrthoDB" id="9809185at2"/>
<evidence type="ECO:0000313" key="5">
    <source>
        <dbReference type="Proteomes" id="UP000269689"/>
    </source>
</evidence>
<evidence type="ECO:0000259" key="3">
    <source>
        <dbReference type="Pfam" id="PF08240"/>
    </source>
</evidence>
<gene>
    <name evidence="4" type="ORF">EDD53_2994</name>
</gene>
<name>A0A3N4U3R4_9RHOB</name>
<evidence type="ECO:0000256" key="1">
    <source>
        <dbReference type="ARBA" id="ARBA00023002"/>
    </source>
</evidence>
<dbReference type="Gene3D" id="3.90.180.10">
    <property type="entry name" value="Medium-chain alcohol dehydrogenases, catalytic domain"/>
    <property type="match status" value="1"/>
</dbReference>
<sequence>MQSLVCIEPHKLVLKEVEEAVVPEGWVPLDILRVGICGTDYHIFSGTQPYLSYPRVMGHEVSARVAQSYTGTDFKPGDLVVVNPYITCGACRACSVNRPNCCENISVVGVHADGAMADRFAMPASNLIKGDGLTADQAAMVEFLAIGRHAVARSQIKQGEKALVVGGGPIGLAAALFARLAGGDVTVADMSDDKLDLLQRDFGLNTLDAKDQALMDAQEISYDKVYDATGHIGAMNNALRYVGHAGTYTLVSVVKGDLQFADPEFHKRETTLLASRNALAADFEYVVDAIVQGKIDTDKLGTHRTNFAKAPEDIKDWAQDRDKVIKALIEVAS</sequence>
<dbReference type="AlphaFoldDB" id="A0A3N4U3R4"/>
<proteinExistence type="predicted"/>
<organism evidence="4 5">
    <name type="scientific">Pacificibacter maritimus</name>
    <dbReference type="NCBI Taxonomy" id="762213"/>
    <lineage>
        <taxon>Bacteria</taxon>
        <taxon>Pseudomonadati</taxon>
        <taxon>Pseudomonadota</taxon>
        <taxon>Alphaproteobacteria</taxon>
        <taxon>Rhodobacterales</taxon>
        <taxon>Roseobacteraceae</taxon>
        <taxon>Pacificibacter</taxon>
    </lineage>
</organism>